<gene>
    <name evidence="1" type="primary">103</name>
    <name evidence="1" type="ORF">PBI_BARNYARD_103</name>
</gene>
<name>Q855W9_9CAUD</name>
<sequence length="123" mass="13830">MGEKVFHPFAPEGFENGGQAYGERTLRSGRDTFNEGGCTAAFVLQYTNRDPCPRCGRPLVKGQYGRFHRDYGDELVHDGCSDYEHAHSEPREPSYRVHGKRKPKLCSLCHMEHAGAEDADECP</sequence>
<organism evidence="1 2">
    <name type="scientific">Mycobacterium phage Barnyard</name>
    <dbReference type="NCBI Taxonomy" id="205880"/>
    <lineage>
        <taxon>Viruses</taxon>
        <taxon>Duplodnaviria</taxon>
        <taxon>Heunggongvirae</taxon>
        <taxon>Uroviricota</taxon>
        <taxon>Caudoviricetes</taxon>
        <taxon>Barnyardvirus</taxon>
        <taxon>Barnyardvirus barnyard</taxon>
    </lineage>
</organism>
<reference evidence="1 2" key="1">
    <citation type="journal article" date="2003" name="Cell">
        <title>Origins of highly mosaic mycobacteriophage genomes.</title>
        <authorList>
            <person name="Pedulla M.L."/>
            <person name="Ford M.E."/>
            <person name="Houtz J.M."/>
            <person name="Karthikeyan T."/>
            <person name="Wadsworth C."/>
            <person name="Lewis J.A."/>
            <person name="Jacobs-Sera D."/>
            <person name="Falbo J."/>
            <person name="Gross J."/>
            <person name="Pannunzio N.R."/>
            <person name="Brucker W."/>
            <person name="Kumar V."/>
            <person name="Kandasamy J."/>
            <person name="Keenan L."/>
            <person name="Bardarov S."/>
            <person name="Kriakov J."/>
            <person name="Lawrence J.G."/>
            <person name="Jacobs W.R. Jr."/>
            <person name="Hendrix R.W."/>
            <person name="Hatfull G.F."/>
        </authorList>
    </citation>
    <scope>NUCLEOTIDE SEQUENCE</scope>
</reference>
<evidence type="ECO:0000313" key="1">
    <source>
        <dbReference type="EMBL" id="AAN02157.1"/>
    </source>
</evidence>
<accession>Q855W9</accession>
<dbReference type="OrthoDB" id="21729at10239"/>
<proteinExistence type="predicted"/>
<protein>
    <submittedName>
        <fullName evidence="1">Uncharacterized protein</fullName>
    </submittedName>
</protein>
<evidence type="ECO:0000313" key="2">
    <source>
        <dbReference type="Proteomes" id="UP000000731"/>
    </source>
</evidence>
<keyword evidence="2" id="KW-1185">Reference proteome</keyword>
<dbReference type="EMBL" id="AY129339">
    <property type="protein sequence ID" value="AAN02157.1"/>
    <property type="molecule type" value="Genomic_DNA"/>
</dbReference>
<dbReference type="RefSeq" id="NP_818641.1">
    <property type="nucleotide sequence ID" value="NC_004689.1"/>
</dbReference>
<dbReference type="KEGG" id="vg:1260302"/>
<dbReference type="Proteomes" id="UP000000731">
    <property type="component" value="Segment"/>
</dbReference>